<dbReference type="EMBL" id="JAJNNZ010000004">
    <property type="protein sequence ID" value="MCJ2376720.1"/>
    <property type="molecule type" value="Genomic_DNA"/>
</dbReference>
<dbReference type="GO" id="GO:0032259">
    <property type="term" value="P:methylation"/>
    <property type="evidence" value="ECO:0007669"/>
    <property type="project" value="UniProtKB-KW"/>
</dbReference>
<comment type="caution">
    <text evidence="2">The sequence shown here is derived from an EMBL/GenBank/DDBJ whole genome shotgun (WGS) entry which is preliminary data.</text>
</comment>
<dbReference type="GO" id="GO:0008757">
    <property type="term" value="F:S-adenosylmethionine-dependent methyltransferase activity"/>
    <property type="evidence" value="ECO:0007669"/>
    <property type="project" value="InterPro"/>
</dbReference>
<dbReference type="SUPFAM" id="SSF53335">
    <property type="entry name" value="S-adenosyl-L-methionine-dependent methyltransferases"/>
    <property type="match status" value="1"/>
</dbReference>
<reference evidence="2" key="1">
    <citation type="submission" date="2021-11" db="EMBL/GenBank/DDBJ databases">
        <title>Vibrio ZSDE26 sp. nov. and Vibrio ZSDZ34 sp. nov., isolated from coastal seawater in Qingdao.</title>
        <authorList>
            <person name="Zhang P."/>
        </authorList>
    </citation>
    <scope>NUCLEOTIDE SEQUENCE</scope>
    <source>
        <strain evidence="2">ZSDZ34</strain>
    </source>
</reference>
<dbReference type="RefSeq" id="WP_244356522.1">
    <property type="nucleotide sequence ID" value="NZ_JAJNNZ010000004.1"/>
</dbReference>
<feature type="domain" description="Methyltransferase type 11" evidence="1">
    <location>
        <begin position="43"/>
        <end position="138"/>
    </location>
</feature>
<dbReference type="Proteomes" id="UP001139488">
    <property type="component" value="Unassembled WGS sequence"/>
</dbReference>
<name>A0A9X2AVU8_9VIBR</name>
<dbReference type="InterPro" id="IPR029063">
    <property type="entry name" value="SAM-dependent_MTases_sf"/>
</dbReference>
<dbReference type="Gene3D" id="3.40.50.150">
    <property type="entry name" value="Vaccinia Virus protein VP39"/>
    <property type="match status" value="1"/>
</dbReference>
<evidence type="ECO:0000259" key="1">
    <source>
        <dbReference type="Pfam" id="PF08241"/>
    </source>
</evidence>
<dbReference type="AlphaFoldDB" id="A0A9X2AVU8"/>
<sequence length="234" mass="26387">MSDLYKKYANQYDRIVRENIYNALLERPSTCALLDDLKGQDIVDMGCGSGVYAEYFLEQSANNVTCVDASSEMVNIVNQNLRGKVKAYVQDLNFGLPIEAAESADVIVSSLVLHYIEDLTAVFKEAYRVLKPGGYMVFSTHHPFADFECSVSGNYFEKELIHEEWDTVGTPVNVSFYRRSLTEICDAVTSSGLFISKVTEGCVDERAKQISEETYARLKNNPNFIFMRCEKPLS</sequence>
<dbReference type="PANTHER" id="PTHR43861">
    <property type="entry name" value="TRANS-ACONITATE 2-METHYLTRANSFERASE-RELATED"/>
    <property type="match status" value="1"/>
</dbReference>
<keyword evidence="2" id="KW-0489">Methyltransferase</keyword>
<accession>A0A9X2AVU8</accession>
<evidence type="ECO:0000313" key="2">
    <source>
        <dbReference type="EMBL" id="MCJ2376720.1"/>
    </source>
</evidence>
<keyword evidence="2" id="KW-0808">Transferase</keyword>
<keyword evidence="3" id="KW-1185">Reference proteome</keyword>
<gene>
    <name evidence="2" type="ORF">LNL84_07700</name>
</gene>
<dbReference type="InterPro" id="IPR013216">
    <property type="entry name" value="Methyltransf_11"/>
</dbReference>
<organism evidence="2 3">
    <name type="scientific">Vibrio gelatinilyticus</name>
    <dbReference type="NCBI Taxonomy" id="2893468"/>
    <lineage>
        <taxon>Bacteria</taxon>
        <taxon>Pseudomonadati</taxon>
        <taxon>Pseudomonadota</taxon>
        <taxon>Gammaproteobacteria</taxon>
        <taxon>Vibrionales</taxon>
        <taxon>Vibrionaceae</taxon>
        <taxon>Vibrio</taxon>
    </lineage>
</organism>
<dbReference type="CDD" id="cd02440">
    <property type="entry name" value="AdoMet_MTases"/>
    <property type="match status" value="1"/>
</dbReference>
<proteinExistence type="predicted"/>
<protein>
    <submittedName>
        <fullName evidence="2">Class I SAM-dependent methyltransferase</fullName>
    </submittedName>
</protein>
<evidence type="ECO:0000313" key="3">
    <source>
        <dbReference type="Proteomes" id="UP001139488"/>
    </source>
</evidence>
<dbReference type="Pfam" id="PF08241">
    <property type="entry name" value="Methyltransf_11"/>
    <property type="match status" value="1"/>
</dbReference>